<dbReference type="AlphaFoldDB" id="A0A8K0UIC6"/>
<organism evidence="1 2">
    <name type="scientific">Cristinia sonorae</name>
    <dbReference type="NCBI Taxonomy" id="1940300"/>
    <lineage>
        <taxon>Eukaryota</taxon>
        <taxon>Fungi</taxon>
        <taxon>Dikarya</taxon>
        <taxon>Basidiomycota</taxon>
        <taxon>Agaricomycotina</taxon>
        <taxon>Agaricomycetes</taxon>
        <taxon>Agaricomycetidae</taxon>
        <taxon>Agaricales</taxon>
        <taxon>Pleurotineae</taxon>
        <taxon>Stephanosporaceae</taxon>
        <taxon>Cristinia</taxon>
    </lineage>
</organism>
<comment type="caution">
    <text evidence="1">The sequence shown here is derived from an EMBL/GenBank/DDBJ whole genome shotgun (WGS) entry which is preliminary data.</text>
</comment>
<evidence type="ECO:0000313" key="2">
    <source>
        <dbReference type="Proteomes" id="UP000813824"/>
    </source>
</evidence>
<evidence type="ECO:0008006" key="3">
    <source>
        <dbReference type="Google" id="ProtNLM"/>
    </source>
</evidence>
<proteinExistence type="predicted"/>
<evidence type="ECO:0000313" key="1">
    <source>
        <dbReference type="EMBL" id="KAH8091424.1"/>
    </source>
</evidence>
<dbReference type="Proteomes" id="UP000813824">
    <property type="component" value="Unassembled WGS sequence"/>
</dbReference>
<name>A0A8K0UIC6_9AGAR</name>
<dbReference type="OrthoDB" id="2788229at2759"/>
<keyword evidence="2" id="KW-1185">Reference proteome</keyword>
<dbReference type="EMBL" id="JAEVFJ010000036">
    <property type="protein sequence ID" value="KAH8091424.1"/>
    <property type="molecule type" value="Genomic_DNA"/>
</dbReference>
<gene>
    <name evidence="1" type="ORF">BXZ70DRAFT_486189</name>
</gene>
<reference evidence="1" key="1">
    <citation type="journal article" date="2021" name="New Phytol.">
        <title>Evolutionary innovations through gain and loss of genes in the ectomycorrhizal Boletales.</title>
        <authorList>
            <person name="Wu G."/>
            <person name="Miyauchi S."/>
            <person name="Morin E."/>
            <person name="Kuo A."/>
            <person name="Drula E."/>
            <person name="Varga T."/>
            <person name="Kohler A."/>
            <person name="Feng B."/>
            <person name="Cao Y."/>
            <person name="Lipzen A."/>
            <person name="Daum C."/>
            <person name="Hundley H."/>
            <person name="Pangilinan J."/>
            <person name="Johnson J."/>
            <person name="Barry K."/>
            <person name="LaButti K."/>
            <person name="Ng V."/>
            <person name="Ahrendt S."/>
            <person name="Min B."/>
            <person name="Choi I.G."/>
            <person name="Park H."/>
            <person name="Plett J.M."/>
            <person name="Magnuson J."/>
            <person name="Spatafora J.W."/>
            <person name="Nagy L.G."/>
            <person name="Henrissat B."/>
            <person name="Grigoriev I.V."/>
            <person name="Yang Z.L."/>
            <person name="Xu J."/>
            <person name="Martin F.M."/>
        </authorList>
    </citation>
    <scope>NUCLEOTIDE SEQUENCE</scope>
    <source>
        <strain evidence="1">KKN 215</strain>
    </source>
</reference>
<accession>A0A8K0UIC6</accession>
<sequence length="452" mass="51296">MDNWPRWWEGQSFATTQNVAWTAPFNLAQLPVELWEIVIDAVASDPHLNRSLRDCSLVCRSWVTRCRYHLCRRVVLASSDSLTFFAQFIKSSPDFPGRVEQIRVDGSFDNPTSWISHFPVSLPRMPNLNCVVFTSIDLTEQNVHFWRFLTLLPCRTLKIQGVLYSQHPQISRLVSAIQPRTFTLGGAEPVGHASHPPQHHARTCGKRFQDLHTIAVGFKDWEKSVAFMQGWIYFGPLLRSIQILVGKDVHQWLPPFQGETISVATFTSGLWPIITRIFQPPCRLDEALSVSVRTTFAAFILRRSEPRSDRSPPIAKRLEQDLCVEFNKFSLHSHVVPVIAILSVCTFDSVTLKLSPIDWRKLDKEIWKLIDVQLSGAHFPVLNLVMIENANAVSGQLLDDGEPPLSDTDTRCSKDIFSEAFPECVAKGILRSACSEWAHCRDHAVPPYPSIY</sequence>
<protein>
    <recommendedName>
        <fullName evidence="3">F-box domain-containing protein</fullName>
    </recommendedName>
</protein>